<evidence type="ECO:0000313" key="3">
    <source>
        <dbReference type="Proteomes" id="UP000887013"/>
    </source>
</evidence>
<feature type="chain" id="PRO_5036470300" evidence="1">
    <location>
        <begin position="37"/>
        <end position="85"/>
    </location>
</feature>
<accession>A0A8X6I4T7</accession>
<dbReference type="EMBL" id="BMAW01087676">
    <property type="protein sequence ID" value="GFS30911.1"/>
    <property type="molecule type" value="Genomic_DNA"/>
</dbReference>
<keyword evidence="3" id="KW-1185">Reference proteome</keyword>
<reference evidence="2" key="1">
    <citation type="submission" date="2020-08" db="EMBL/GenBank/DDBJ databases">
        <title>Multicomponent nature underlies the extraordinary mechanical properties of spider dragline silk.</title>
        <authorList>
            <person name="Kono N."/>
            <person name="Nakamura H."/>
            <person name="Mori M."/>
            <person name="Yoshida Y."/>
            <person name="Ohtoshi R."/>
            <person name="Malay A.D."/>
            <person name="Moran D.A.P."/>
            <person name="Tomita M."/>
            <person name="Numata K."/>
            <person name="Arakawa K."/>
        </authorList>
    </citation>
    <scope>NUCLEOTIDE SEQUENCE</scope>
</reference>
<gene>
    <name evidence="2" type="ORF">NPIL_121681</name>
</gene>
<name>A0A8X6I4T7_NEPPI</name>
<proteinExistence type="predicted"/>
<feature type="signal peptide" evidence="1">
    <location>
        <begin position="1"/>
        <end position="36"/>
    </location>
</feature>
<dbReference type="Proteomes" id="UP000887013">
    <property type="component" value="Unassembled WGS sequence"/>
</dbReference>
<protein>
    <submittedName>
        <fullName evidence="2">Uncharacterized protein</fullName>
    </submittedName>
</protein>
<evidence type="ECO:0000256" key="1">
    <source>
        <dbReference type="SAM" id="SignalP"/>
    </source>
</evidence>
<evidence type="ECO:0000313" key="2">
    <source>
        <dbReference type="EMBL" id="GFS30911.1"/>
    </source>
</evidence>
<keyword evidence="1" id="KW-0732">Signal</keyword>
<sequence length="85" mass="9629">MFRDLTKGKPERHPSMPFLLLFGLLQFVSIWSPGVGSQIAIFGYHAMGLCSYVNGHVVFCANWVMARYCVYRPVNVVKGVCVRFD</sequence>
<dbReference type="AlphaFoldDB" id="A0A8X6I4T7"/>
<organism evidence="2 3">
    <name type="scientific">Nephila pilipes</name>
    <name type="common">Giant wood spider</name>
    <name type="synonym">Nephila maculata</name>
    <dbReference type="NCBI Taxonomy" id="299642"/>
    <lineage>
        <taxon>Eukaryota</taxon>
        <taxon>Metazoa</taxon>
        <taxon>Ecdysozoa</taxon>
        <taxon>Arthropoda</taxon>
        <taxon>Chelicerata</taxon>
        <taxon>Arachnida</taxon>
        <taxon>Araneae</taxon>
        <taxon>Araneomorphae</taxon>
        <taxon>Entelegynae</taxon>
        <taxon>Araneoidea</taxon>
        <taxon>Nephilidae</taxon>
        <taxon>Nephila</taxon>
    </lineage>
</organism>
<comment type="caution">
    <text evidence="2">The sequence shown here is derived from an EMBL/GenBank/DDBJ whole genome shotgun (WGS) entry which is preliminary data.</text>
</comment>